<protein>
    <submittedName>
        <fullName evidence="1">Uncharacterized protein</fullName>
    </submittedName>
</protein>
<dbReference type="AlphaFoldDB" id="A0A6A4T5V2"/>
<sequence length="270" mass="29106">MEALASSRRSSFQTSPHCGACGSISRQLQGAFPISVASGLSPAFGRLRAASRIVGGAFLIDSTPPRVKTLDTPPTRWTSASGETHENVNDVDSRVRKCISLNRYAALNPEFRSPLIAVAGAFTRHVYYVREAEAAVVQWSSGPVVLWSGGPVVLWSCGPVVLWSCGSVVRWSCGPVVQWSSGPVVRWSGGPVVLWFSGPVVLLSSQTSMQSLSMSSLFSSSFYRTLHPFLILFSSSFHPLHILFSSSSHPLLILFSSSSHPFLILFSSSS</sequence>
<gene>
    <name evidence="1" type="ORF">F2P81_008534</name>
</gene>
<organism evidence="1 2">
    <name type="scientific">Scophthalmus maximus</name>
    <name type="common">Turbot</name>
    <name type="synonym">Psetta maxima</name>
    <dbReference type="NCBI Taxonomy" id="52904"/>
    <lineage>
        <taxon>Eukaryota</taxon>
        <taxon>Metazoa</taxon>
        <taxon>Chordata</taxon>
        <taxon>Craniata</taxon>
        <taxon>Vertebrata</taxon>
        <taxon>Euteleostomi</taxon>
        <taxon>Actinopterygii</taxon>
        <taxon>Neopterygii</taxon>
        <taxon>Teleostei</taxon>
        <taxon>Neoteleostei</taxon>
        <taxon>Acanthomorphata</taxon>
        <taxon>Carangaria</taxon>
        <taxon>Pleuronectiformes</taxon>
        <taxon>Pleuronectoidei</taxon>
        <taxon>Scophthalmidae</taxon>
        <taxon>Scophthalmus</taxon>
    </lineage>
</organism>
<evidence type="ECO:0000313" key="1">
    <source>
        <dbReference type="EMBL" id="KAF0040299.1"/>
    </source>
</evidence>
<comment type="caution">
    <text evidence="1">The sequence shown here is derived from an EMBL/GenBank/DDBJ whole genome shotgun (WGS) entry which is preliminary data.</text>
</comment>
<reference evidence="1 2" key="1">
    <citation type="submission" date="2019-06" db="EMBL/GenBank/DDBJ databases">
        <title>Draft genomes of female and male turbot (Scophthalmus maximus).</title>
        <authorList>
            <person name="Xu H."/>
            <person name="Xu X.-W."/>
            <person name="Shao C."/>
            <person name="Chen S."/>
        </authorList>
    </citation>
    <scope>NUCLEOTIDE SEQUENCE [LARGE SCALE GENOMIC DNA]</scope>
    <source>
        <strain evidence="1">Ysfricsl-2016a</strain>
        <tissue evidence="1">Blood</tissue>
    </source>
</reference>
<name>A0A6A4T5V2_SCOMX</name>
<accession>A0A6A4T5V2</accession>
<dbReference type="EMBL" id="VEVO01000007">
    <property type="protein sequence ID" value="KAF0040299.1"/>
    <property type="molecule type" value="Genomic_DNA"/>
</dbReference>
<evidence type="ECO:0000313" key="2">
    <source>
        <dbReference type="Proteomes" id="UP000438429"/>
    </source>
</evidence>
<proteinExistence type="predicted"/>
<dbReference type="Proteomes" id="UP000438429">
    <property type="component" value="Unassembled WGS sequence"/>
</dbReference>